<dbReference type="EMBL" id="OX365758">
    <property type="protein sequence ID" value="CAI4037283.1"/>
    <property type="molecule type" value="Genomic_DNA"/>
</dbReference>
<accession>A0AA35IVH8</accession>
<evidence type="ECO:0000256" key="1">
    <source>
        <dbReference type="ARBA" id="ARBA00006607"/>
    </source>
</evidence>
<evidence type="ECO:0008006" key="5">
    <source>
        <dbReference type="Google" id="ProtNLM"/>
    </source>
</evidence>
<dbReference type="GO" id="GO:0005737">
    <property type="term" value="C:cytoplasm"/>
    <property type="evidence" value="ECO:0007669"/>
    <property type="project" value="UniProtKB-ARBA"/>
</dbReference>
<comment type="similarity">
    <text evidence="1">Belongs to the chaperonin (HSP60) family.</text>
</comment>
<keyword evidence="4" id="KW-1185">Reference proteome</keyword>
<reference evidence="3" key="1">
    <citation type="submission" date="2022-10" db="EMBL/GenBank/DDBJ databases">
        <authorList>
            <person name="Byrne P K."/>
        </authorList>
    </citation>
    <scope>NUCLEOTIDE SEQUENCE</scope>
    <source>
        <strain evidence="3">IFO1815</strain>
    </source>
</reference>
<dbReference type="InterPro" id="IPR001844">
    <property type="entry name" value="Cpn60/GroEL"/>
</dbReference>
<keyword evidence="2" id="KW-0143">Chaperone</keyword>
<dbReference type="Gene3D" id="3.50.7.10">
    <property type="entry name" value="GroEL"/>
    <property type="match status" value="1"/>
</dbReference>
<organism evidence="3 4">
    <name type="scientific">Saccharomyces mikatae IFO 1815</name>
    <dbReference type="NCBI Taxonomy" id="226126"/>
    <lineage>
        <taxon>Eukaryota</taxon>
        <taxon>Fungi</taxon>
        <taxon>Dikarya</taxon>
        <taxon>Ascomycota</taxon>
        <taxon>Saccharomycotina</taxon>
        <taxon>Saccharomycetes</taxon>
        <taxon>Saccharomycetales</taxon>
        <taxon>Saccharomycetaceae</taxon>
        <taxon>Saccharomyces</taxon>
    </lineage>
</organism>
<name>A0AA35IVH8_SACMI</name>
<dbReference type="GO" id="GO:0140662">
    <property type="term" value="F:ATP-dependent protein folding chaperone"/>
    <property type="evidence" value="ECO:0007669"/>
    <property type="project" value="InterPro"/>
</dbReference>
<dbReference type="SUPFAM" id="SSF52029">
    <property type="entry name" value="GroEL apical domain-like"/>
    <property type="match status" value="1"/>
</dbReference>
<dbReference type="PANTHER" id="PTHR45633">
    <property type="entry name" value="60 KDA HEAT SHOCK PROTEIN, MITOCHONDRIAL"/>
    <property type="match status" value="1"/>
</dbReference>
<dbReference type="RefSeq" id="XP_056080400.1">
    <property type="nucleotide sequence ID" value="XM_056222886.1"/>
</dbReference>
<gene>
    <name evidence="3" type="primary">SMKI02G1510</name>
    <name evidence="3" type="ORF">SMKI_02G1510</name>
</gene>
<dbReference type="Gene3D" id="3.30.260.10">
    <property type="entry name" value="TCP-1-like chaperonin intermediate domain"/>
    <property type="match status" value="2"/>
</dbReference>
<proteinExistence type="inferred from homology"/>
<dbReference type="Gene3D" id="1.10.560.10">
    <property type="entry name" value="GroEL-like equatorial domain"/>
    <property type="match status" value="2"/>
</dbReference>
<dbReference type="Proteomes" id="UP001161438">
    <property type="component" value="Chromosome 2"/>
</dbReference>
<dbReference type="InterPro" id="IPR027410">
    <property type="entry name" value="TCP-1-like_intermed_sf"/>
</dbReference>
<dbReference type="InterPro" id="IPR027409">
    <property type="entry name" value="GroEL-like_apical_dom_sf"/>
</dbReference>
<dbReference type="GO" id="GO:0042026">
    <property type="term" value="P:protein refolding"/>
    <property type="evidence" value="ECO:0007669"/>
    <property type="project" value="InterPro"/>
</dbReference>
<evidence type="ECO:0000313" key="3">
    <source>
        <dbReference type="EMBL" id="CAI4037283.1"/>
    </source>
</evidence>
<sequence>MLVKFLRRLGNHQTRCSIKTLHTPVYRTQNLQVLRDMLSGIKLLEKIITSSSYNKTLIYEPKYKSRPQVISSQDTMRLQNVIRELLDSLQVDEAMNTKVQLNRTRKLGRVGLQLFMNCTQDNLTLTSTCLTSSLLEYYFKYPEKEVVKGIGIGLRYIRGFLENNKIMVQSQNNIDALVKQFTMSSCDNQSVKRVLQSINYELFSDDIVRVINGNKTFDEIDVSKGWKYPAGILDSNEAYLRSLELPTKKIVSIDKEMLVLVYDGTLRDANKILPTVTHARNLRKSVLLVVNGDCTGDALTSITINNNRNRREKNESRIVIVKYSEKANGHLRLQENHDFIKFLRLPCGYDSIYSPEYSSLVPSKMCADKYYGTVESIKATTGETFLYNSIDFKSIPNRAPQSFLHKTVTLSIGGHNEIEIDQRRNTLDNFLNKVLCHGLANGFIPSYGVSLLKAVPGLNKLKANESNCMIKMGIDAVLSAAVLPAEVAFKNAYGYNHYEINNLIADAINETSFQQVRFSPNSRPVDMTKSGSLEPWNKMDSCLASVKAFIELLTSCNTIVTCIYDKPKRHTT</sequence>
<dbReference type="InterPro" id="IPR027413">
    <property type="entry name" value="GROEL-like_equatorial_sf"/>
</dbReference>
<evidence type="ECO:0000313" key="4">
    <source>
        <dbReference type="Proteomes" id="UP001161438"/>
    </source>
</evidence>
<protein>
    <recommendedName>
        <fullName evidence="5">Mitochondrial chaperone TCM62</fullName>
    </recommendedName>
</protein>
<dbReference type="AlphaFoldDB" id="A0AA35IVH8"/>
<evidence type="ECO:0000256" key="2">
    <source>
        <dbReference type="ARBA" id="ARBA00023186"/>
    </source>
</evidence>
<dbReference type="GeneID" id="80916496"/>